<reference evidence="1" key="1">
    <citation type="journal article" date="2020" name="Nature">
        <title>Giant virus diversity and host interactions through global metagenomics.</title>
        <authorList>
            <person name="Schulz F."/>
            <person name="Roux S."/>
            <person name="Paez-Espino D."/>
            <person name="Jungbluth S."/>
            <person name="Walsh D.A."/>
            <person name="Denef V.J."/>
            <person name="McMahon K.D."/>
            <person name="Konstantinidis K.T."/>
            <person name="Eloe-Fadrosh E.A."/>
            <person name="Kyrpides N.C."/>
            <person name="Woyke T."/>
        </authorList>
    </citation>
    <scope>NUCLEOTIDE SEQUENCE</scope>
    <source>
        <strain evidence="1">GVMAG-S-3300012000-57</strain>
    </source>
</reference>
<proteinExistence type="predicted"/>
<dbReference type="AlphaFoldDB" id="A0A6C0KM64"/>
<organism evidence="1">
    <name type="scientific">viral metagenome</name>
    <dbReference type="NCBI Taxonomy" id="1070528"/>
    <lineage>
        <taxon>unclassified sequences</taxon>
        <taxon>metagenomes</taxon>
        <taxon>organismal metagenomes</taxon>
    </lineage>
</organism>
<protein>
    <submittedName>
        <fullName evidence="1">Uncharacterized protein</fullName>
    </submittedName>
</protein>
<evidence type="ECO:0000313" key="1">
    <source>
        <dbReference type="EMBL" id="QHU17428.1"/>
    </source>
</evidence>
<name>A0A6C0KM64_9ZZZZ</name>
<sequence length="156" mass="18070">MDIEKLFADARRDPTLFSQLDINSILDSLENTSNDYLENQSLESLQTAVRDACMREKFPKLVVKSFCEKLADYRFIDQIRDLHKGKHVRWVRLGSEPKLTNGGIVVDIKFLDNGTHVLTKNNMNHFVQYKFDDCLTFQKLSVGEQLILMAYEHLGD</sequence>
<accession>A0A6C0KM64</accession>
<dbReference type="EMBL" id="MN740905">
    <property type="protein sequence ID" value="QHU17428.1"/>
    <property type="molecule type" value="Genomic_DNA"/>
</dbReference>